<reference evidence="2" key="1">
    <citation type="submission" date="2023-10" db="EMBL/GenBank/DDBJ databases">
        <title>Genome assembly of Pristionchus species.</title>
        <authorList>
            <person name="Yoshida K."/>
            <person name="Sommer R.J."/>
        </authorList>
    </citation>
    <scope>NUCLEOTIDE SEQUENCE</scope>
    <source>
        <strain evidence="2">RS5133</strain>
    </source>
</reference>
<protein>
    <submittedName>
        <fullName evidence="2">Uncharacterized protein</fullName>
    </submittedName>
</protein>
<keyword evidence="3" id="KW-1185">Reference proteome</keyword>
<feature type="compositionally biased region" description="Polar residues" evidence="1">
    <location>
        <begin position="674"/>
        <end position="691"/>
    </location>
</feature>
<feature type="compositionally biased region" description="Basic and acidic residues" evidence="1">
    <location>
        <begin position="359"/>
        <end position="382"/>
    </location>
</feature>
<feature type="compositionally biased region" description="Low complexity" evidence="1">
    <location>
        <begin position="272"/>
        <end position="287"/>
    </location>
</feature>
<feature type="region of interest" description="Disordered" evidence="1">
    <location>
        <begin position="418"/>
        <end position="442"/>
    </location>
</feature>
<feature type="compositionally biased region" description="Low complexity" evidence="1">
    <location>
        <begin position="245"/>
        <end position="258"/>
    </location>
</feature>
<sequence>PSGLAALIATTVQPILPQLVDGGNIQTITATSVPSPTKHNAQTLPTVSNSDTFPRAGGIAEHGMPGPSSSSTLPHAHTMQSMPMASGLPNQTATLPSSLQSIDHPAHYGMYAPIPFMVPSGSLPFGLSSPVSPYATLPLMNTGAASEAGDLSPSAAHLRSLEQFSQQLIRSQLDQAQQTAQVAGCQVQLLRDQLSSETTARIEAQSRTHQLLNANRELLEQVQSLVGRLQSLETKLTTEIHQNIPSGGPSSYIPPASHFHPHPPHIPHPSHHPMATTMTSTMVPSTSRQGGNGHLPRGSPTRQKMSTVPGLHGYMSLHESLSVDTAGQTKEAGEGPSTSRPYQVQTLADLRAGSLPPANERERENERRRKNRTADDGTRTEPESNAEDTTDYSSSDQYEKMREGDPYANVLMSNPYHQQSEDEQPEYMRPGGSGIARKPAAAKPISGIQKEFARLSFNPRLNNEIELRGDFEESRGQDSPKRREEERRRDIGRVTVDSLFKPKAREEVKDNREMKEIKETREKTPERTTRDDNTADIGNRRMTRDDTSLGSTRHYGLPGLGMSPLLRRQTSIGREIPLSDSSEKPASSSLVTAMYPPTKKHLVHQNSLSGKGNLEIVKRRNIGTLEDAIMNKVNKDANSNNSPTMGGRRNDLNSPKIVDDVFNRNKRPPGLFSSDRNNSPVDKMGNGSTLI</sequence>
<feature type="compositionally biased region" description="Basic residues" evidence="1">
    <location>
        <begin position="259"/>
        <end position="271"/>
    </location>
</feature>
<feature type="compositionally biased region" description="Basic and acidic residues" evidence="1">
    <location>
        <begin position="503"/>
        <end position="547"/>
    </location>
</feature>
<proteinExistence type="predicted"/>
<dbReference type="EMBL" id="BTSY01000006">
    <property type="protein sequence ID" value="GMT34947.1"/>
    <property type="molecule type" value="Genomic_DNA"/>
</dbReference>
<feature type="region of interest" description="Disordered" evidence="1">
    <location>
        <begin position="30"/>
        <end position="50"/>
    </location>
</feature>
<evidence type="ECO:0000256" key="1">
    <source>
        <dbReference type="SAM" id="MobiDB-lite"/>
    </source>
</evidence>
<gene>
    <name evidence="2" type="ORF">PFISCL1PPCAC_26244</name>
</gene>
<name>A0AAV5WYW7_9BILA</name>
<feature type="region of interest" description="Disordered" evidence="1">
    <location>
        <begin position="502"/>
        <end position="562"/>
    </location>
</feature>
<evidence type="ECO:0000313" key="2">
    <source>
        <dbReference type="EMBL" id="GMT34947.1"/>
    </source>
</evidence>
<dbReference type="AlphaFoldDB" id="A0AAV5WYW7"/>
<accession>A0AAV5WYW7</accession>
<organism evidence="2 3">
    <name type="scientific">Pristionchus fissidentatus</name>
    <dbReference type="NCBI Taxonomy" id="1538716"/>
    <lineage>
        <taxon>Eukaryota</taxon>
        <taxon>Metazoa</taxon>
        <taxon>Ecdysozoa</taxon>
        <taxon>Nematoda</taxon>
        <taxon>Chromadorea</taxon>
        <taxon>Rhabditida</taxon>
        <taxon>Rhabditina</taxon>
        <taxon>Diplogasteromorpha</taxon>
        <taxon>Diplogasteroidea</taxon>
        <taxon>Neodiplogasteridae</taxon>
        <taxon>Pristionchus</taxon>
    </lineage>
</organism>
<feature type="region of interest" description="Disordered" evidence="1">
    <location>
        <begin position="633"/>
        <end position="691"/>
    </location>
</feature>
<dbReference type="Proteomes" id="UP001432322">
    <property type="component" value="Unassembled WGS sequence"/>
</dbReference>
<feature type="region of interest" description="Disordered" evidence="1">
    <location>
        <begin position="348"/>
        <end position="399"/>
    </location>
</feature>
<feature type="region of interest" description="Disordered" evidence="1">
    <location>
        <begin position="468"/>
        <end position="490"/>
    </location>
</feature>
<feature type="region of interest" description="Disordered" evidence="1">
    <location>
        <begin position="245"/>
        <end position="308"/>
    </location>
</feature>
<feature type="non-terminal residue" evidence="2">
    <location>
        <position position="1"/>
    </location>
</feature>
<evidence type="ECO:0000313" key="3">
    <source>
        <dbReference type="Proteomes" id="UP001432322"/>
    </source>
</evidence>
<comment type="caution">
    <text evidence="2">The sequence shown here is derived from an EMBL/GenBank/DDBJ whole genome shotgun (WGS) entry which is preliminary data.</text>
</comment>